<sequence length="535" mass="60155">MKTCNNQLKIPDQRSRQSLTGSEFLTRQQDTIATLSDFFLRHEEDERVYGMLSRLVRDVLQVDGCLVLQRIPESNQVRLYSACGFCEMDKLETTNWIENPHLQTTMDSSGVIAVSDFSESEVYYPPDRECFREFRSSMSTRIPGEDSASGVLAVYDRNKKNFLQHEQDFLKTIANMLAGKLARDAKDRELKKSESRSKAILDTAVDGIITIDANGNIGLFNKAAQEVFGYREDEVIGKNVSMLMPEPFRSEHDRYIEQYSSTGQKRIIGSSREVTGLRKDGTTFPLYLAVSEFHIDNKRHFTGIVRDITEQRSLEQEVLNTSDHERRRIGQDLHDGLGQMLTGIGLMSQSLKNRLKNEHSEAAEQAEEITRLIKDADQYARNLSRGLLPVDFEVRGLVTSLERLAQNAERLFGVTCTFKEKNAPVFHDNSAVEHLFRIAQEAISNAVKHGLADSVLLDLDADNHAAELGISDNGKGFSPNWQDKKGSGLDIMQFRARLIGATLDIQHFDNGTRIVCKIPASESSYSLDSAGAETS</sequence>
<dbReference type="GO" id="GO:0005524">
    <property type="term" value="F:ATP binding"/>
    <property type="evidence" value="ECO:0007669"/>
    <property type="project" value="UniProtKB-KW"/>
</dbReference>
<keyword evidence="4" id="KW-0067">ATP-binding</keyword>
<comment type="caution">
    <text evidence="12">The sequence shown here is derived from an EMBL/GenBank/DDBJ whole genome shotgun (WGS) entry which is preliminary data.</text>
</comment>
<dbReference type="InterPro" id="IPR029016">
    <property type="entry name" value="GAF-like_dom_sf"/>
</dbReference>
<dbReference type="SMART" id="SM00065">
    <property type="entry name" value="GAF"/>
    <property type="match status" value="1"/>
</dbReference>
<evidence type="ECO:0000313" key="12">
    <source>
        <dbReference type="EMBL" id="MBP3191810.1"/>
    </source>
</evidence>
<name>A0A8J7UTX5_9BACT</name>
<feature type="coiled-coil region" evidence="8">
    <location>
        <begin position="348"/>
        <end position="382"/>
    </location>
</feature>
<dbReference type="InterPro" id="IPR035965">
    <property type="entry name" value="PAS-like_dom_sf"/>
</dbReference>
<feature type="domain" description="PAC" evidence="11">
    <location>
        <begin position="270"/>
        <end position="320"/>
    </location>
</feature>
<evidence type="ECO:0000256" key="8">
    <source>
        <dbReference type="SAM" id="Coils"/>
    </source>
</evidence>
<dbReference type="Pfam" id="PF07730">
    <property type="entry name" value="HisKA_3"/>
    <property type="match status" value="1"/>
</dbReference>
<dbReference type="InterPro" id="IPR050482">
    <property type="entry name" value="Sensor_HK_TwoCompSys"/>
</dbReference>
<keyword evidence="2" id="KW-0547">Nucleotide-binding</keyword>
<organism evidence="12 13">
    <name type="scientific">Natronogracilivirga saccharolytica</name>
    <dbReference type="NCBI Taxonomy" id="2812953"/>
    <lineage>
        <taxon>Bacteria</taxon>
        <taxon>Pseudomonadati</taxon>
        <taxon>Balneolota</taxon>
        <taxon>Balneolia</taxon>
        <taxon>Balneolales</taxon>
        <taxon>Cyclonatronaceae</taxon>
        <taxon>Natronogracilivirga</taxon>
    </lineage>
</organism>
<dbReference type="InterPro" id="IPR003018">
    <property type="entry name" value="GAF"/>
</dbReference>
<dbReference type="GO" id="GO:0046983">
    <property type="term" value="F:protein dimerization activity"/>
    <property type="evidence" value="ECO:0007669"/>
    <property type="project" value="InterPro"/>
</dbReference>
<evidence type="ECO:0000259" key="11">
    <source>
        <dbReference type="PROSITE" id="PS50113"/>
    </source>
</evidence>
<evidence type="ECO:0000259" key="9">
    <source>
        <dbReference type="PROSITE" id="PS50109"/>
    </source>
</evidence>
<keyword evidence="13" id="KW-1185">Reference proteome</keyword>
<dbReference type="Gene3D" id="3.30.450.40">
    <property type="match status" value="1"/>
</dbReference>
<keyword evidence="8" id="KW-0175">Coiled coil</keyword>
<dbReference type="GO" id="GO:0000155">
    <property type="term" value="F:phosphorelay sensor kinase activity"/>
    <property type="evidence" value="ECO:0007669"/>
    <property type="project" value="InterPro"/>
</dbReference>
<evidence type="ECO:0000313" key="13">
    <source>
        <dbReference type="Proteomes" id="UP000673975"/>
    </source>
</evidence>
<dbReference type="SUPFAM" id="SSF55785">
    <property type="entry name" value="PYP-like sensor domain (PAS domain)"/>
    <property type="match status" value="1"/>
</dbReference>
<evidence type="ECO:0000256" key="4">
    <source>
        <dbReference type="ARBA" id="ARBA00022840"/>
    </source>
</evidence>
<dbReference type="InterPro" id="IPR005467">
    <property type="entry name" value="His_kinase_dom"/>
</dbReference>
<protein>
    <recommendedName>
        <fullName evidence="7">Sensor protein FixL</fullName>
    </recommendedName>
</protein>
<dbReference type="FunFam" id="3.30.450.20:FF:000060">
    <property type="entry name" value="Sensor protein FixL"/>
    <property type="match status" value="1"/>
</dbReference>
<dbReference type="Proteomes" id="UP000673975">
    <property type="component" value="Unassembled WGS sequence"/>
</dbReference>
<dbReference type="EMBL" id="JAFIDN010000002">
    <property type="protein sequence ID" value="MBP3191810.1"/>
    <property type="molecule type" value="Genomic_DNA"/>
</dbReference>
<dbReference type="CDD" id="cd00130">
    <property type="entry name" value="PAS"/>
    <property type="match status" value="1"/>
</dbReference>
<dbReference type="GO" id="GO:0016020">
    <property type="term" value="C:membrane"/>
    <property type="evidence" value="ECO:0007669"/>
    <property type="project" value="InterPro"/>
</dbReference>
<dbReference type="InterPro" id="IPR000700">
    <property type="entry name" value="PAS-assoc_C"/>
</dbReference>
<reference evidence="12" key="1">
    <citation type="submission" date="2021-02" db="EMBL/GenBank/DDBJ databases">
        <title>Natronogracilivirga saccharolytica gen. nov. sp. nov. a new anaerobic, haloalkiliphilic carbohydrate-fermenting bacterium from soda lake and proposing of Cyclonatronumiaceae fam. nov. in the phylum Balneolaeota.</title>
        <authorList>
            <person name="Zhilina T.N."/>
            <person name="Sorokin D.Y."/>
            <person name="Zavarzina D.G."/>
            <person name="Toshchakov S.V."/>
            <person name="Kublanov I.V."/>
        </authorList>
    </citation>
    <scope>NUCLEOTIDE SEQUENCE</scope>
    <source>
        <strain evidence="12">Z-1702</strain>
    </source>
</reference>
<evidence type="ECO:0000256" key="5">
    <source>
        <dbReference type="ARBA" id="ARBA00023012"/>
    </source>
</evidence>
<proteinExistence type="predicted"/>
<dbReference type="InterPro" id="IPR001610">
    <property type="entry name" value="PAC"/>
</dbReference>
<dbReference type="PROSITE" id="PS50113">
    <property type="entry name" value="PAC"/>
    <property type="match status" value="1"/>
</dbReference>
<dbReference type="CDD" id="cd16917">
    <property type="entry name" value="HATPase_UhpB-NarQ-NarX-like"/>
    <property type="match status" value="1"/>
</dbReference>
<dbReference type="NCBIfam" id="TIGR00229">
    <property type="entry name" value="sensory_box"/>
    <property type="match status" value="1"/>
</dbReference>
<accession>A0A8J7UTX5</accession>
<dbReference type="PANTHER" id="PTHR24421">
    <property type="entry name" value="NITRATE/NITRITE SENSOR PROTEIN NARX-RELATED"/>
    <property type="match status" value="1"/>
</dbReference>
<evidence type="ECO:0000256" key="3">
    <source>
        <dbReference type="ARBA" id="ARBA00022777"/>
    </source>
</evidence>
<dbReference type="PROSITE" id="PS50109">
    <property type="entry name" value="HIS_KIN"/>
    <property type="match status" value="1"/>
</dbReference>
<dbReference type="SMART" id="SM00091">
    <property type="entry name" value="PAS"/>
    <property type="match status" value="1"/>
</dbReference>
<comment type="function">
    <text evidence="6">Putative oxygen sensor; modulates the activity of FixJ, a transcriptional activator of nitrogen fixation fixK gene. FixL probably acts as a kinase that phosphorylates FixJ.</text>
</comment>
<evidence type="ECO:0000256" key="6">
    <source>
        <dbReference type="ARBA" id="ARBA00059827"/>
    </source>
</evidence>
<dbReference type="InterPro" id="IPR013767">
    <property type="entry name" value="PAS_fold"/>
</dbReference>
<evidence type="ECO:0000259" key="10">
    <source>
        <dbReference type="PROSITE" id="PS50112"/>
    </source>
</evidence>
<dbReference type="SUPFAM" id="SSF55874">
    <property type="entry name" value="ATPase domain of HSP90 chaperone/DNA topoisomerase II/histidine kinase"/>
    <property type="match status" value="1"/>
</dbReference>
<dbReference type="SUPFAM" id="SSF55781">
    <property type="entry name" value="GAF domain-like"/>
    <property type="match status" value="1"/>
</dbReference>
<dbReference type="InterPro" id="IPR000014">
    <property type="entry name" value="PAS"/>
</dbReference>
<dbReference type="AlphaFoldDB" id="A0A8J7UTX5"/>
<keyword evidence="1" id="KW-0808">Transferase</keyword>
<dbReference type="PROSITE" id="PS50112">
    <property type="entry name" value="PAS"/>
    <property type="match status" value="1"/>
</dbReference>
<dbReference type="Pfam" id="PF00989">
    <property type="entry name" value="PAS"/>
    <property type="match status" value="1"/>
</dbReference>
<dbReference type="Pfam" id="PF01590">
    <property type="entry name" value="GAF"/>
    <property type="match status" value="1"/>
</dbReference>
<dbReference type="SMART" id="SM00387">
    <property type="entry name" value="HATPase_c"/>
    <property type="match status" value="1"/>
</dbReference>
<evidence type="ECO:0000256" key="2">
    <source>
        <dbReference type="ARBA" id="ARBA00022741"/>
    </source>
</evidence>
<dbReference type="Gene3D" id="1.20.5.1930">
    <property type="match status" value="1"/>
</dbReference>
<dbReference type="RefSeq" id="WP_210510593.1">
    <property type="nucleotide sequence ID" value="NZ_JAFIDN010000002.1"/>
</dbReference>
<dbReference type="InterPro" id="IPR011712">
    <property type="entry name" value="Sig_transdc_His_kin_sub3_dim/P"/>
</dbReference>
<dbReference type="GO" id="GO:0006355">
    <property type="term" value="P:regulation of DNA-templated transcription"/>
    <property type="evidence" value="ECO:0007669"/>
    <property type="project" value="InterPro"/>
</dbReference>
<feature type="domain" description="PAS" evidence="10">
    <location>
        <begin position="193"/>
        <end position="246"/>
    </location>
</feature>
<dbReference type="Gene3D" id="3.30.450.20">
    <property type="entry name" value="PAS domain"/>
    <property type="match status" value="1"/>
</dbReference>
<dbReference type="InterPro" id="IPR036890">
    <property type="entry name" value="HATPase_C_sf"/>
</dbReference>
<dbReference type="Gene3D" id="3.30.565.10">
    <property type="entry name" value="Histidine kinase-like ATPase, C-terminal domain"/>
    <property type="match status" value="1"/>
</dbReference>
<keyword evidence="3" id="KW-0418">Kinase</keyword>
<gene>
    <name evidence="12" type="ORF">NATSA_03945</name>
</gene>
<dbReference type="InterPro" id="IPR003594">
    <property type="entry name" value="HATPase_dom"/>
</dbReference>
<evidence type="ECO:0000256" key="1">
    <source>
        <dbReference type="ARBA" id="ARBA00022679"/>
    </source>
</evidence>
<dbReference type="Pfam" id="PF02518">
    <property type="entry name" value="HATPase_c"/>
    <property type="match status" value="1"/>
</dbReference>
<keyword evidence="5" id="KW-0902">Two-component regulatory system</keyword>
<dbReference type="SMART" id="SM00086">
    <property type="entry name" value="PAC"/>
    <property type="match status" value="1"/>
</dbReference>
<evidence type="ECO:0000256" key="7">
    <source>
        <dbReference type="ARBA" id="ARBA00070616"/>
    </source>
</evidence>
<feature type="domain" description="Histidine kinase" evidence="9">
    <location>
        <begin position="332"/>
        <end position="522"/>
    </location>
</feature>